<gene>
    <name evidence="1" type="ORF">DFR85_13015</name>
</gene>
<dbReference type="EMBL" id="CP029289">
    <property type="protein sequence ID" value="AWR95381.1"/>
    <property type="molecule type" value="Genomic_DNA"/>
</dbReference>
<accession>A0A2U9IH74</accession>
<dbReference type="AlphaFoldDB" id="A0A2U9IH74"/>
<evidence type="ECO:0000313" key="2">
    <source>
        <dbReference type="Proteomes" id="UP000248044"/>
    </source>
</evidence>
<keyword evidence="2" id="KW-1185">Reference proteome</keyword>
<protein>
    <submittedName>
        <fullName evidence="1">Uncharacterized protein</fullName>
    </submittedName>
</protein>
<dbReference type="KEGG" id="abri:DFR85_13015"/>
<proteinExistence type="predicted"/>
<organism evidence="1 2">
    <name type="scientific">Acidianus brierleyi</name>
    <dbReference type="NCBI Taxonomy" id="41673"/>
    <lineage>
        <taxon>Archaea</taxon>
        <taxon>Thermoproteota</taxon>
        <taxon>Thermoprotei</taxon>
        <taxon>Sulfolobales</taxon>
        <taxon>Sulfolobaceae</taxon>
        <taxon>Acidianus</taxon>
    </lineage>
</organism>
<evidence type="ECO:0000313" key="1">
    <source>
        <dbReference type="EMBL" id="AWR95381.1"/>
    </source>
</evidence>
<dbReference type="GeneID" id="36833093"/>
<dbReference type="OrthoDB" id="44045at2157"/>
<reference evidence="1 2" key="1">
    <citation type="submission" date="2018-05" db="EMBL/GenBank/DDBJ databases">
        <title>Complete Genome Sequences of Extremely Thermoacidophilic, Metal-Mobilizing Type-Strain Members of the Archaeal Family Sulfolobaceae: Acidianus brierleyi DSM-1651T, Acidianus sulfidivorans DSM-18786T, Metallosphaera hakonensis DSM-7519T, and Metallosphaera prunae DSM-10039T.</title>
        <authorList>
            <person name="Counts J.A."/>
            <person name="Kelly R.M."/>
        </authorList>
    </citation>
    <scope>NUCLEOTIDE SEQUENCE [LARGE SCALE GENOMIC DNA]</scope>
    <source>
        <strain evidence="1 2">DSM 1651</strain>
    </source>
</reference>
<name>A0A2U9IH74_9CREN</name>
<dbReference type="Proteomes" id="UP000248044">
    <property type="component" value="Chromosome"/>
</dbReference>
<sequence length="138" mass="15743">MMRNKGIQYQQYEVINVEPLIIKFYVKDENITLMLYMIPQVVEIEDNKVVSVVSTSALSIFSDKPKMGELCSPQKLNSRTPVIPEYDIASEGTTEIKVNDKKVKIRAKITNINVYPDLRDSFGNPCVNVSWIQSIDVE</sequence>
<dbReference type="RefSeq" id="WP_110271259.1">
    <property type="nucleotide sequence ID" value="NZ_CP029289.2"/>
</dbReference>